<keyword evidence="12" id="KW-0376">Hydrogen peroxide</keyword>
<evidence type="ECO:0000256" key="9">
    <source>
        <dbReference type="ARBA" id="ARBA00023004"/>
    </source>
</evidence>
<comment type="caution">
    <text evidence="14">The sequence shown here is derived from an EMBL/GenBank/DDBJ whole genome shotgun (WGS) entry which is preliminary data.</text>
</comment>
<dbReference type="EMBL" id="JACEIK010018258">
    <property type="protein sequence ID" value="MCE5165980.1"/>
    <property type="molecule type" value="Genomic_DNA"/>
</dbReference>
<dbReference type="EC" id="1.11.1.7" evidence="3 12"/>
<evidence type="ECO:0000256" key="8">
    <source>
        <dbReference type="ARBA" id="ARBA00023002"/>
    </source>
</evidence>
<dbReference type="Proteomes" id="UP000823775">
    <property type="component" value="Unassembled WGS sequence"/>
</dbReference>
<keyword evidence="15" id="KW-1185">Reference proteome</keyword>
<name>A0ABS8Y1W1_DATST</name>
<feature type="domain" description="Plant heme peroxidase family profile" evidence="13">
    <location>
        <begin position="23"/>
        <end position="327"/>
    </location>
</feature>
<dbReference type="PROSITE" id="PS00436">
    <property type="entry name" value="PEROXIDASE_2"/>
    <property type="match status" value="1"/>
</dbReference>
<evidence type="ECO:0000256" key="7">
    <source>
        <dbReference type="ARBA" id="ARBA00022837"/>
    </source>
</evidence>
<evidence type="ECO:0000256" key="6">
    <source>
        <dbReference type="ARBA" id="ARBA00022723"/>
    </source>
</evidence>
<evidence type="ECO:0000256" key="12">
    <source>
        <dbReference type="RuleBase" id="RU362060"/>
    </source>
</evidence>
<keyword evidence="12" id="KW-0964">Secreted</keyword>
<comment type="function">
    <text evidence="12">Removal of H(2)O(2), oxidation of toxic reductants, biosynthesis and degradation of lignin, suberization, auxin catabolism, response to environmental stresses such as wounding, pathogen attack and oxidative stress.</text>
</comment>
<keyword evidence="7 12" id="KW-0106">Calcium</keyword>
<keyword evidence="8 12" id="KW-0560">Oxidoreductase</keyword>
<evidence type="ECO:0000256" key="10">
    <source>
        <dbReference type="ARBA" id="ARBA00023157"/>
    </source>
</evidence>
<keyword evidence="9 12" id="KW-0408">Iron</keyword>
<dbReference type="InterPro" id="IPR010255">
    <property type="entry name" value="Haem_peroxidase_sf"/>
</dbReference>
<dbReference type="Gene3D" id="1.10.420.10">
    <property type="entry name" value="Peroxidase, domain 2"/>
    <property type="match status" value="1"/>
</dbReference>
<dbReference type="PRINTS" id="PR00461">
    <property type="entry name" value="PLPEROXIDASE"/>
</dbReference>
<comment type="similarity">
    <text evidence="2">Belongs to the peroxidase family. Ascorbate peroxidase subfamily.</text>
</comment>
<keyword evidence="5 12" id="KW-0349">Heme</keyword>
<reference evidence="14 15" key="1">
    <citation type="journal article" date="2021" name="BMC Genomics">
        <title>Datura genome reveals duplications of psychoactive alkaloid biosynthetic genes and high mutation rate following tissue culture.</title>
        <authorList>
            <person name="Rajewski A."/>
            <person name="Carter-House D."/>
            <person name="Stajich J."/>
            <person name="Litt A."/>
        </authorList>
    </citation>
    <scope>NUCLEOTIDE SEQUENCE [LARGE SCALE GENOMIC DNA]</scope>
    <source>
        <strain evidence="14">AR-01</strain>
    </source>
</reference>
<dbReference type="PROSITE" id="PS50873">
    <property type="entry name" value="PEROXIDASE_4"/>
    <property type="match status" value="1"/>
</dbReference>
<evidence type="ECO:0000259" key="13">
    <source>
        <dbReference type="PROSITE" id="PS50873"/>
    </source>
</evidence>
<proteinExistence type="inferred from homology"/>
<comment type="similarity">
    <text evidence="12">Belongs to the peroxidase family. Classical plant (class III) peroxidase subfamily.</text>
</comment>
<comment type="catalytic activity">
    <reaction evidence="1 12">
        <text>2 a phenolic donor + H2O2 = 2 a phenolic radical donor + 2 H2O</text>
        <dbReference type="Rhea" id="RHEA:56136"/>
        <dbReference type="ChEBI" id="CHEBI:15377"/>
        <dbReference type="ChEBI" id="CHEBI:16240"/>
        <dbReference type="ChEBI" id="CHEBI:139520"/>
        <dbReference type="ChEBI" id="CHEBI:139521"/>
        <dbReference type="EC" id="1.11.1.7"/>
    </reaction>
</comment>
<gene>
    <name evidence="14" type="primary">PER3_3</name>
    <name evidence="14" type="ORF">HAX54_013632</name>
</gene>
<dbReference type="InterPro" id="IPR000823">
    <property type="entry name" value="Peroxidase_pln"/>
</dbReference>
<comment type="cofactor">
    <cofactor evidence="12">
        <name>Ca(2+)</name>
        <dbReference type="ChEBI" id="CHEBI:29108"/>
    </cofactor>
    <text evidence="12">Binds 2 calcium ions per subunit.</text>
</comment>
<dbReference type="PRINTS" id="PR00458">
    <property type="entry name" value="PEROXIDASE"/>
</dbReference>
<evidence type="ECO:0000256" key="4">
    <source>
        <dbReference type="ARBA" id="ARBA00022559"/>
    </source>
</evidence>
<dbReference type="InterPro" id="IPR019794">
    <property type="entry name" value="Peroxidases_AS"/>
</dbReference>
<evidence type="ECO:0000256" key="3">
    <source>
        <dbReference type="ARBA" id="ARBA00012313"/>
    </source>
</evidence>
<accession>A0ABS8Y1W1</accession>
<dbReference type="Pfam" id="PF00141">
    <property type="entry name" value="peroxidase"/>
    <property type="match status" value="1"/>
</dbReference>
<keyword evidence="11" id="KW-0325">Glycoprotein</keyword>
<dbReference type="CDD" id="cd00693">
    <property type="entry name" value="secretory_peroxidase"/>
    <property type="match status" value="1"/>
</dbReference>
<evidence type="ECO:0000313" key="14">
    <source>
        <dbReference type="EMBL" id="MCE5165980.1"/>
    </source>
</evidence>
<keyword evidence="10" id="KW-1015">Disulfide bond</keyword>
<feature type="chain" id="PRO_5044962786" description="Peroxidase" evidence="12">
    <location>
        <begin position="23"/>
        <end position="328"/>
    </location>
</feature>
<dbReference type="GO" id="GO:0004601">
    <property type="term" value="F:peroxidase activity"/>
    <property type="evidence" value="ECO:0007669"/>
    <property type="project" value="UniProtKB-KW"/>
</dbReference>
<dbReference type="Gene3D" id="1.10.520.10">
    <property type="match status" value="1"/>
</dbReference>
<dbReference type="InterPro" id="IPR019793">
    <property type="entry name" value="Peroxidases_heam-ligand_BS"/>
</dbReference>
<keyword evidence="4 12" id="KW-0575">Peroxidase</keyword>
<dbReference type="SUPFAM" id="SSF48113">
    <property type="entry name" value="Heme-dependent peroxidases"/>
    <property type="match status" value="1"/>
</dbReference>
<sequence>MARIFGYLYPLILMCILVSSHAQLEQNFYAKSCPKAEKIILDYVHKHIPNAPSLAAALIRMHFHDCFVRGCDASVLLNFTSSTGNQIEKVGIPNLTLRGFSFIDDVKKVIEAECPGVVSCADIISLVARDSVVVIGGPFWNVPTGRRDGRISNASETLTDIPAPTSNLSTLQTDFARKGLDLKDLVLLSGAHTIGVSHCSSFSTRLYNFTGTFGTQDPSLDNEYAANLKAKKCKSLNDNTTIVEMDPGSFRTFDLSYYKLLLKRRGLFQSDAALTTSTATKSYINQLVEGSLKEFYDEFAQSMEKMGRIEVKTGSAGEIRKHCAVVNS</sequence>
<protein>
    <recommendedName>
        <fullName evidence="3 12">Peroxidase</fullName>
        <ecNumber evidence="3 12">1.11.1.7</ecNumber>
    </recommendedName>
</protein>
<organism evidence="14 15">
    <name type="scientific">Datura stramonium</name>
    <name type="common">Jimsonweed</name>
    <name type="synonym">Common thornapple</name>
    <dbReference type="NCBI Taxonomy" id="4076"/>
    <lineage>
        <taxon>Eukaryota</taxon>
        <taxon>Viridiplantae</taxon>
        <taxon>Streptophyta</taxon>
        <taxon>Embryophyta</taxon>
        <taxon>Tracheophyta</taxon>
        <taxon>Spermatophyta</taxon>
        <taxon>Magnoliopsida</taxon>
        <taxon>eudicotyledons</taxon>
        <taxon>Gunneridae</taxon>
        <taxon>Pentapetalae</taxon>
        <taxon>asterids</taxon>
        <taxon>lamiids</taxon>
        <taxon>Solanales</taxon>
        <taxon>Solanaceae</taxon>
        <taxon>Solanoideae</taxon>
        <taxon>Datureae</taxon>
        <taxon>Datura</taxon>
    </lineage>
</organism>
<dbReference type="PANTHER" id="PTHR31235">
    <property type="entry name" value="PEROXIDASE 25-RELATED"/>
    <property type="match status" value="1"/>
</dbReference>
<dbReference type="PROSITE" id="PS00435">
    <property type="entry name" value="PEROXIDASE_1"/>
    <property type="match status" value="1"/>
</dbReference>
<dbReference type="InterPro" id="IPR033905">
    <property type="entry name" value="Secretory_peroxidase"/>
</dbReference>
<keyword evidence="12" id="KW-0732">Signal</keyword>
<evidence type="ECO:0000313" key="15">
    <source>
        <dbReference type="Proteomes" id="UP000823775"/>
    </source>
</evidence>
<evidence type="ECO:0000256" key="2">
    <source>
        <dbReference type="ARBA" id="ARBA00006873"/>
    </source>
</evidence>
<evidence type="ECO:0000256" key="11">
    <source>
        <dbReference type="ARBA" id="ARBA00023180"/>
    </source>
</evidence>
<feature type="signal peptide" evidence="12">
    <location>
        <begin position="1"/>
        <end position="22"/>
    </location>
</feature>
<comment type="cofactor">
    <cofactor evidence="12">
        <name>heme b</name>
        <dbReference type="ChEBI" id="CHEBI:60344"/>
    </cofactor>
    <text evidence="12">Binds 1 heme b (iron(II)-protoporphyrin IX) group per subunit.</text>
</comment>
<comment type="subcellular location">
    <subcellularLocation>
        <location evidence="12">Secreted</location>
    </subcellularLocation>
</comment>
<evidence type="ECO:0000256" key="1">
    <source>
        <dbReference type="ARBA" id="ARBA00000189"/>
    </source>
</evidence>
<evidence type="ECO:0000256" key="5">
    <source>
        <dbReference type="ARBA" id="ARBA00022617"/>
    </source>
</evidence>
<keyword evidence="6 12" id="KW-0479">Metal-binding</keyword>
<dbReference type="InterPro" id="IPR002016">
    <property type="entry name" value="Haem_peroxidase"/>
</dbReference>